<comment type="caution">
    <text evidence="4">The sequence shown here is derived from an EMBL/GenBank/DDBJ whole genome shotgun (WGS) entry which is preliminary data.</text>
</comment>
<sequence>RPEFALNVFATKEYMSRVRGGSNSTQIIISSKKVLAPLNRIDILILLDQSALSHLKKRISKNTVILGEKEKILPEREILDVPFTKVAKEIGNPIFANMVAVGLIAAIFRINRQIPLEYSRKRFLTKGEKIVQGNIAAIKRGYELASDLIKKGSLAQLSIPVPDPEQNIQEEIILNGAEAVSLGAISGGCHFVSAYPMSPSTGVLTFLSQHAEEFNIIAEQAEDEISAINMALGAWYAGARGMITTSGGGLALMEEG</sequence>
<dbReference type="GO" id="GO:0006979">
    <property type="term" value="P:response to oxidative stress"/>
    <property type="evidence" value="ECO:0007669"/>
    <property type="project" value="TreeGrafter"/>
</dbReference>
<dbReference type="Pfam" id="PF01558">
    <property type="entry name" value="POR"/>
    <property type="match status" value="1"/>
</dbReference>
<dbReference type="Gene3D" id="3.40.920.10">
    <property type="entry name" value="Pyruvate-ferredoxin oxidoreductase, PFOR, domain III"/>
    <property type="match status" value="1"/>
</dbReference>
<name>X1VDD8_9ZZZZ</name>
<evidence type="ECO:0000256" key="1">
    <source>
        <dbReference type="ARBA" id="ARBA00023002"/>
    </source>
</evidence>
<dbReference type="InterPro" id="IPR002880">
    <property type="entry name" value="Pyrv_Fd/Flavodoxin_OxRdtase_N"/>
</dbReference>
<dbReference type="Pfam" id="PF01855">
    <property type="entry name" value="POR_N"/>
    <property type="match status" value="1"/>
</dbReference>
<feature type="non-terminal residue" evidence="4">
    <location>
        <position position="1"/>
    </location>
</feature>
<dbReference type="PANTHER" id="PTHR32154">
    <property type="entry name" value="PYRUVATE-FLAVODOXIN OXIDOREDUCTASE-RELATED"/>
    <property type="match status" value="1"/>
</dbReference>
<dbReference type="InterPro" id="IPR029061">
    <property type="entry name" value="THDP-binding"/>
</dbReference>
<gene>
    <name evidence="4" type="ORF">S12H4_44817</name>
</gene>
<dbReference type="GO" id="GO:0016903">
    <property type="term" value="F:oxidoreductase activity, acting on the aldehyde or oxo group of donors"/>
    <property type="evidence" value="ECO:0007669"/>
    <property type="project" value="InterPro"/>
</dbReference>
<dbReference type="EMBL" id="BARW01027648">
    <property type="protein sequence ID" value="GAJ04405.1"/>
    <property type="molecule type" value="Genomic_DNA"/>
</dbReference>
<feature type="non-terminal residue" evidence="4">
    <location>
        <position position="256"/>
    </location>
</feature>
<dbReference type="AlphaFoldDB" id="X1VDD8"/>
<protein>
    <recommendedName>
        <fullName evidence="5">Pyruvate flavodoxin/ferredoxin oxidoreductase pyrimidine binding domain-containing protein</fullName>
    </recommendedName>
</protein>
<reference evidence="4" key="1">
    <citation type="journal article" date="2014" name="Front. Microbiol.">
        <title>High frequency of phylogenetically diverse reductive dehalogenase-homologous genes in deep subseafloor sedimentary metagenomes.</title>
        <authorList>
            <person name="Kawai M."/>
            <person name="Futagami T."/>
            <person name="Toyoda A."/>
            <person name="Takaki Y."/>
            <person name="Nishi S."/>
            <person name="Hori S."/>
            <person name="Arai W."/>
            <person name="Tsubouchi T."/>
            <person name="Morono Y."/>
            <person name="Uchiyama I."/>
            <person name="Ito T."/>
            <person name="Fujiyama A."/>
            <person name="Inagaki F."/>
            <person name="Takami H."/>
        </authorList>
    </citation>
    <scope>NUCLEOTIDE SEQUENCE</scope>
    <source>
        <strain evidence="4">Expedition CK06-06</strain>
    </source>
</reference>
<dbReference type="CDD" id="cd07034">
    <property type="entry name" value="TPP_PYR_PFOR_IOR-alpha_like"/>
    <property type="match status" value="1"/>
</dbReference>
<evidence type="ECO:0000259" key="3">
    <source>
        <dbReference type="Pfam" id="PF01855"/>
    </source>
</evidence>
<proteinExistence type="predicted"/>
<feature type="domain" description="Pyruvate/ketoisovalerate oxidoreductase catalytic" evidence="2">
    <location>
        <begin position="6"/>
        <end position="143"/>
    </location>
</feature>
<keyword evidence="1" id="KW-0560">Oxidoreductase</keyword>
<dbReference type="SUPFAM" id="SSF53323">
    <property type="entry name" value="Pyruvate-ferredoxin oxidoreductase, PFOR, domain III"/>
    <property type="match status" value="1"/>
</dbReference>
<evidence type="ECO:0000313" key="4">
    <source>
        <dbReference type="EMBL" id="GAJ04405.1"/>
    </source>
</evidence>
<dbReference type="InterPro" id="IPR019752">
    <property type="entry name" value="Pyrv/ketoisovalerate_OxRed_cat"/>
</dbReference>
<dbReference type="InterPro" id="IPR050722">
    <property type="entry name" value="Pyruvate:ferred/Flavod_OxRd"/>
</dbReference>
<evidence type="ECO:0008006" key="5">
    <source>
        <dbReference type="Google" id="ProtNLM"/>
    </source>
</evidence>
<dbReference type="Gene3D" id="3.40.50.970">
    <property type="match status" value="1"/>
</dbReference>
<dbReference type="InterPro" id="IPR002869">
    <property type="entry name" value="Pyrv_flavodox_OxRed_cen"/>
</dbReference>
<dbReference type="PANTHER" id="PTHR32154:SF20">
    <property type="entry name" value="2-OXOGLUTARATE OXIDOREDUCTASE SUBUNIT KORA"/>
    <property type="match status" value="1"/>
</dbReference>
<accession>X1VDD8</accession>
<feature type="domain" description="Pyruvate flavodoxin/ferredoxin oxidoreductase pyrimidine binding" evidence="3">
    <location>
        <begin position="183"/>
        <end position="255"/>
    </location>
</feature>
<dbReference type="SUPFAM" id="SSF52518">
    <property type="entry name" value="Thiamin diphosphate-binding fold (THDP-binding)"/>
    <property type="match status" value="1"/>
</dbReference>
<organism evidence="4">
    <name type="scientific">marine sediment metagenome</name>
    <dbReference type="NCBI Taxonomy" id="412755"/>
    <lineage>
        <taxon>unclassified sequences</taxon>
        <taxon>metagenomes</taxon>
        <taxon>ecological metagenomes</taxon>
    </lineage>
</organism>
<evidence type="ECO:0000259" key="2">
    <source>
        <dbReference type="Pfam" id="PF01558"/>
    </source>
</evidence>